<evidence type="ECO:0000313" key="2">
    <source>
        <dbReference type="EMBL" id="AKG90988.1"/>
    </source>
</evidence>
<dbReference type="InParanoid" id="A0A0F7IGF3"/>
<dbReference type="AlphaFoldDB" id="A0A0F7IGF3"/>
<dbReference type="Proteomes" id="UP000034723">
    <property type="component" value="Chromosome"/>
</dbReference>
<gene>
    <name evidence="2" type="ORF">GAH_01730</name>
</gene>
<evidence type="ECO:0000256" key="1">
    <source>
        <dbReference type="SAM" id="MobiDB-lite"/>
    </source>
</evidence>
<keyword evidence="3" id="KW-1185">Reference proteome</keyword>
<accession>A0A0F7IGF3</accession>
<dbReference type="EMBL" id="CP011267">
    <property type="protein sequence ID" value="AKG90988.1"/>
    <property type="molecule type" value="Genomic_DNA"/>
</dbReference>
<name>A0A0F7IGF3_9EURY</name>
<proteinExistence type="predicted"/>
<organism evidence="2 3">
    <name type="scientific">Geoglobus ahangari</name>
    <dbReference type="NCBI Taxonomy" id="113653"/>
    <lineage>
        <taxon>Archaea</taxon>
        <taxon>Methanobacteriati</taxon>
        <taxon>Methanobacteriota</taxon>
        <taxon>Archaeoglobi</taxon>
        <taxon>Archaeoglobales</taxon>
        <taxon>Archaeoglobaceae</taxon>
        <taxon>Geoglobus</taxon>
    </lineage>
</organism>
<feature type="region of interest" description="Disordered" evidence="1">
    <location>
        <begin position="1"/>
        <end position="24"/>
    </location>
</feature>
<reference evidence="2 3" key="1">
    <citation type="submission" date="2015-04" db="EMBL/GenBank/DDBJ databases">
        <title>The complete genome sequence of the hyperthermophilic, obligate iron-reducing archaeon Geoglobus ahangari strain 234T.</title>
        <authorList>
            <person name="Manzella M.P."/>
            <person name="Holmes D.E."/>
            <person name="Rocheleau J.M."/>
            <person name="Chung A."/>
            <person name="Reguera G."/>
            <person name="Kashefi K."/>
        </authorList>
    </citation>
    <scope>NUCLEOTIDE SEQUENCE [LARGE SCALE GENOMIC DNA]</scope>
    <source>
        <strain evidence="2 3">234</strain>
    </source>
</reference>
<dbReference type="STRING" id="113653.GAH_01730"/>
<evidence type="ECO:0000313" key="3">
    <source>
        <dbReference type="Proteomes" id="UP000034723"/>
    </source>
</evidence>
<feature type="compositionally biased region" description="Polar residues" evidence="1">
    <location>
        <begin position="10"/>
        <end position="24"/>
    </location>
</feature>
<dbReference type="HOGENOM" id="CLU_120789_0_0_2"/>
<sequence length="172" mass="19037">MACIQEENAKTNFSGNGTNTSDENSVQTIDELAREIKNAPEDFLYPYDGLSYDTIAVNVESGRVIVKATSEEVPGEDVYMFVYENGTLVLKSYLLEAIPPSVREQAIAIALSNRTVYENADGHITVRRVLPHTAAKFYIPKELFSVTWHGDRIVSALVDLEEGTVVKTYLSG</sequence>
<dbReference type="KEGG" id="gah:GAH_01730"/>
<protein>
    <submittedName>
        <fullName evidence="2">Uncharacterized protein</fullName>
    </submittedName>
</protein>